<comment type="caution">
    <text evidence="1">The sequence shown here is derived from an EMBL/GenBank/DDBJ whole genome shotgun (WGS) entry which is preliminary data.</text>
</comment>
<dbReference type="Proteomes" id="UP001151760">
    <property type="component" value="Unassembled WGS sequence"/>
</dbReference>
<protein>
    <recommendedName>
        <fullName evidence="3">Transposase (Putative), gypsy type</fullName>
    </recommendedName>
</protein>
<dbReference type="EMBL" id="BQNB010010438">
    <property type="protein sequence ID" value="GJS77315.1"/>
    <property type="molecule type" value="Genomic_DNA"/>
</dbReference>
<reference evidence="1" key="1">
    <citation type="journal article" date="2022" name="Int. J. Mol. Sci.">
        <title>Draft Genome of Tanacetum Coccineum: Genomic Comparison of Closely Related Tanacetum-Family Plants.</title>
        <authorList>
            <person name="Yamashiro T."/>
            <person name="Shiraishi A."/>
            <person name="Nakayama K."/>
            <person name="Satake H."/>
        </authorList>
    </citation>
    <scope>NUCLEOTIDE SEQUENCE</scope>
</reference>
<organism evidence="1 2">
    <name type="scientific">Tanacetum coccineum</name>
    <dbReference type="NCBI Taxonomy" id="301880"/>
    <lineage>
        <taxon>Eukaryota</taxon>
        <taxon>Viridiplantae</taxon>
        <taxon>Streptophyta</taxon>
        <taxon>Embryophyta</taxon>
        <taxon>Tracheophyta</taxon>
        <taxon>Spermatophyta</taxon>
        <taxon>Magnoliopsida</taxon>
        <taxon>eudicotyledons</taxon>
        <taxon>Gunneridae</taxon>
        <taxon>Pentapetalae</taxon>
        <taxon>asterids</taxon>
        <taxon>campanulids</taxon>
        <taxon>Asterales</taxon>
        <taxon>Asteraceae</taxon>
        <taxon>Asteroideae</taxon>
        <taxon>Anthemideae</taxon>
        <taxon>Anthemidinae</taxon>
        <taxon>Tanacetum</taxon>
    </lineage>
</organism>
<keyword evidence="2" id="KW-1185">Reference proteome</keyword>
<sequence>MSFSKRSENAPVCYTRPLDSLKHWNDHFFWVDAFVFPLAVPWHNNKTLRKDPHPIPNEFDANVCDYLADNPAPFRKLPKPFLCFVGIRRYYDLDENLSPTAIFTFGEHFCPP</sequence>
<name>A0ABQ4YIM9_9ASTR</name>
<evidence type="ECO:0008006" key="3">
    <source>
        <dbReference type="Google" id="ProtNLM"/>
    </source>
</evidence>
<gene>
    <name evidence="1" type="ORF">Tco_0727196</name>
</gene>
<accession>A0ABQ4YIM9</accession>
<proteinExistence type="predicted"/>
<reference evidence="1" key="2">
    <citation type="submission" date="2022-01" db="EMBL/GenBank/DDBJ databases">
        <authorList>
            <person name="Yamashiro T."/>
            <person name="Shiraishi A."/>
            <person name="Satake H."/>
            <person name="Nakayama K."/>
        </authorList>
    </citation>
    <scope>NUCLEOTIDE SEQUENCE</scope>
</reference>
<evidence type="ECO:0000313" key="2">
    <source>
        <dbReference type="Proteomes" id="UP001151760"/>
    </source>
</evidence>
<evidence type="ECO:0000313" key="1">
    <source>
        <dbReference type="EMBL" id="GJS77315.1"/>
    </source>
</evidence>